<evidence type="ECO:0000313" key="3">
    <source>
        <dbReference type="Proteomes" id="UP000008142"/>
    </source>
</evidence>
<dbReference type="AlphaFoldDB" id="F0UKC5"/>
<protein>
    <submittedName>
        <fullName evidence="2">Predicted protein</fullName>
    </submittedName>
</protein>
<evidence type="ECO:0000313" key="2">
    <source>
        <dbReference type="EMBL" id="EGC45912.1"/>
    </source>
</evidence>
<gene>
    <name evidence="2" type="ORF">HCEG_05127</name>
</gene>
<dbReference type="HOGENOM" id="CLU_155334_0_0_1"/>
<feature type="region of interest" description="Disordered" evidence="1">
    <location>
        <begin position="1"/>
        <end position="81"/>
    </location>
</feature>
<dbReference type="OMA" id="SSHFMSQ"/>
<evidence type="ECO:0000256" key="1">
    <source>
        <dbReference type="SAM" id="MobiDB-lite"/>
    </source>
</evidence>
<dbReference type="Proteomes" id="UP000008142">
    <property type="component" value="Unassembled WGS sequence"/>
</dbReference>
<name>F0UKC5_AJEC8</name>
<sequence>MELPDKERRGQLGQTDKGASQAARMHEAGGGESGQSEPRKQKTERRAGCVSSHFMSQPASMTEPLVCAPSTGPASHPPHHVSQNLAGLLQNGWARLLLVLSPPQPAHKSLLVRVKPLA</sequence>
<feature type="compositionally biased region" description="Basic and acidic residues" evidence="1">
    <location>
        <begin position="37"/>
        <end position="47"/>
    </location>
</feature>
<proteinExistence type="predicted"/>
<dbReference type="OrthoDB" id="10333276at2759"/>
<accession>F0UKC5</accession>
<feature type="compositionally biased region" description="Basic and acidic residues" evidence="1">
    <location>
        <begin position="1"/>
        <end position="10"/>
    </location>
</feature>
<dbReference type="EMBL" id="DS990639">
    <property type="protein sequence ID" value="EGC45912.1"/>
    <property type="molecule type" value="Genomic_DNA"/>
</dbReference>
<reference evidence="3" key="1">
    <citation type="submission" date="2008-07" db="EMBL/GenBank/DDBJ databases">
        <title>Annotation of Ajellomyces capsulatus strain H88.</title>
        <authorList>
            <person name="Champion M."/>
            <person name="Cuomo C."/>
            <person name="Ma L.-J."/>
            <person name="Henn M.R."/>
            <person name="Sil A."/>
            <person name="Goldman B."/>
            <person name="Young S.K."/>
            <person name="Kodira C.D."/>
            <person name="Zeng Q."/>
            <person name="Koehrsen M."/>
            <person name="Alvarado L."/>
            <person name="Berlin A."/>
            <person name="Borenstein D."/>
            <person name="Chen Z."/>
            <person name="Engels R."/>
            <person name="Freedman E."/>
            <person name="Gellesch M."/>
            <person name="Goldberg J."/>
            <person name="Griggs A."/>
            <person name="Gujja S."/>
            <person name="Heiman D."/>
            <person name="Hepburn T."/>
            <person name="Howarth C."/>
            <person name="Jen D."/>
            <person name="Larson L."/>
            <person name="Lewis B."/>
            <person name="Mehta T."/>
            <person name="Park D."/>
            <person name="Pearson M."/>
            <person name="Roberts A."/>
            <person name="Saif S."/>
            <person name="Shea T."/>
            <person name="Shenoy N."/>
            <person name="Sisk P."/>
            <person name="Stolte C."/>
            <person name="Sykes S."/>
            <person name="Walk T."/>
            <person name="White J."/>
            <person name="Yandava C."/>
            <person name="Klein B."/>
            <person name="McEwen J.G."/>
            <person name="Puccia R."/>
            <person name="Goldman G.H."/>
            <person name="Felipe M.S."/>
            <person name="Nino-Vega G."/>
            <person name="San-Blas G."/>
            <person name="Taylor J."/>
            <person name="Mendoza L."/>
            <person name="Galagan J."/>
            <person name="Nusbaum C."/>
            <person name="Birren B."/>
        </authorList>
    </citation>
    <scope>NUCLEOTIDE SEQUENCE [LARGE SCALE GENOMIC DNA]</scope>
    <source>
        <strain evidence="3">H88</strain>
    </source>
</reference>
<organism evidence="3">
    <name type="scientific">Ajellomyces capsulatus (strain H88)</name>
    <name type="common">Darling's disease fungus</name>
    <name type="synonym">Histoplasma capsulatum</name>
    <dbReference type="NCBI Taxonomy" id="544711"/>
    <lineage>
        <taxon>Eukaryota</taxon>
        <taxon>Fungi</taxon>
        <taxon>Dikarya</taxon>
        <taxon>Ascomycota</taxon>
        <taxon>Pezizomycotina</taxon>
        <taxon>Eurotiomycetes</taxon>
        <taxon>Eurotiomycetidae</taxon>
        <taxon>Onygenales</taxon>
        <taxon>Ajellomycetaceae</taxon>
        <taxon>Histoplasma</taxon>
    </lineage>
</organism>